<dbReference type="Gene3D" id="2.30.110.10">
    <property type="entry name" value="Electron Transport, Fmn-binding Protein, Chain A"/>
    <property type="match status" value="1"/>
</dbReference>
<name>A0ABT0K0P3_9ACTN</name>
<dbReference type="SUPFAM" id="SSF50475">
    <property type="entry name" value="FMN-binding split barrel"/>
    <property type="match status" value="1"/>
</dbReference>
<sequence>MTSFEDAAQLGRAESGLAVISTQRPDGGVQASVVNVAFMAHPLDESVPRVVAFVTYGAVKLAHLRARPAASATVRSGWRWATVEGTAQLVGPDDTWPGVDAERLRLLLREIFLAAGGTHDDWPTYDRTMLEQRRTAVFLTPTRVYGP</sequence>
<evidence type="ECO:0000313" key="2">
    <source>
        <dbReference type="EMBL" id="MCK9877342.1"/>
    </source>
</evidence>
<keyword evidence="3" id="KW-1185">Reference proteome</keyword>
<dbReference type="InterPro" id="IPR052019">
    <property type="entry name" value="F420H2_bilvrd_red/Heme_oxyg"/>
</dbReference>
<proteinExistence type="predicted"/>
<dbReference type="InterPro" id="IPR012349">
    <property type="entry name" value="Split_barrel_FMN-bd"/>
</dbReference>
<comment type="caution">
    <text evidence="2">The sequence shown here is derived from an EMBL/GenBank/DDBJ whole genome shotgun (WGS) entry which is preliminary data.</text>
</comment>
<dbReference type="NCBIfam" id="TIGR03618">
    <property type="entry name" value="Rv1155_F420"/>
    <property type="match status" value="1"/>
</dbReference>
<evidence type="ECO:0000313" key="3">
    <source>
        <dbReference type="Proteomes" id="UP001201873"/>
    </source>
</evidence>
<reference evidence="2 3" key="1">
    <citation type="submission" date="2022-04" db="EMBL/GenBank/DDBJ databases">
        <title>Genome diversity in the genus Frankia.</title>
        <authorList>
            <person name="Carlos-Shanley C."/>
            <person name="Hahn D."/>
        </authorList>
    </citation>
    <scope>NUCLEOTIDE SEQUENCE [LARGE SCALE GENOMIC DNA]</scope>
    <source>
        <strain evidence="2 3">Ag45/Mut15</strain>
    </source>
</reference>
<gene>
    <name evidence="2" type="ORF">MXD59_16455</name>
</gene>
<dbReference type="RefSeq" id="WP_248825601.1">
    <property type="nucleotide sequence ID" value="NZ_JALKFT010000016.1"/>
</dbReference>
<accession>A0ABT0K0P3</accession>
<organism evidence="2 3">
    <name type="scientific">Frankia umida</name>
    <dbReference type="NCBI Taxonomy" id="573489"/>
    <lineage>
        <taxon>Bacteria</taxon>
        <taxon>Bacillati</taxon>
        <taxon>Actinomycetota</taxon>
        <taxon>Actinomycetes</taxon>
        <taxon>Frankiales</taxon>
        <taxon>Frankiaceae</taxon>
        <taxon>Frankia</taxon>
    </lineage>
</organism>
<dbReference type="PANTHER" id="PTHR35176">
    <property type="entry name" value="HEME OXYGENASE HI_0854-RELATED"/>
    <property type="match status" value="1"/>
</dbReference>
<protein>
    <submittedName>
        <fullName evidence="2">TIGR03618 family F420-dependent PPOX class oxidoreductase</fullName>
    </submittedName>
</protein>
<dbReference type="Proteomes" id="UP001201873">
    <property type="component" value="Unassembled WGS sequence"/>
</dbReference>
<keyword evidence="1" id="KW-0560">Oxidoreductase</keyword>
<evidence type="ECO:0000256" key="1">
    <source>
        <dbReference type="ARBA" id="ARBA00023002"/>
    </source>
</evidence>
<dbReference type="PANTHER" id="PTHR35176:SF2">
    <property type="entry name" value="F420H(2)-DEPENDENT REDUCTASE RV1155"/>
    <property type="match status" value="1"/>
</dbReference>
<dbReference type="InterPro" id="IPR019920">
    <property type="entry name" value="F420-binding_dom_put"/>
</dbReference>
<dbReference type="EMBL" id="JALKFT010000016">
    <property type="protein sequence ID" value="MCK9877342.1"/>
    <property type="molecule type" value="Genomic_DNA"/>
</dbReference>